<evidence type="ECO:0000259" key="3">
    <source>
        <dbReference type="SMART" id="SM00829"/>
    </source>
</evidence>
<reference evidence="4 5" key="1">
    <citation type="submission" date="2023-02" db="EMBL/GenBank/DDBJ databases">
        <title>Devosia algicola sp. nov., isolated from the phycosphere of marine algae.</title>
        <authorList>
            <person name="Kim J.M."/>
            <person name="Lee J.K."/>
            <person name="Choi B.J."/>
            <person name="Bayburt H."/>
            <person name="Jeon C.O."/>
        </authorList>
    </citation>
    <scope>NUCLEOTIDE SEQUENCE [LARGE SCALE GENOMIC DNA]</scope>
    <source>
        <strain evidence="4 5">G20-9</strain>
    </source>
</reference>
<dbReference type="Gene3D" id="3.90.180.10">
    <property type="entry name" value="Medium-chain alcohol dehydrogenases, catalytic domain"/>
    <property type="match status" value="1"/>
</dbReference>
<dbReference type="RefSeq" id="WP_282217596.1">
    <property type="nucleotide sequence ID" value="NZ_CP118246.1"/>
</dbReference>
<name>A0ABY7YJN7_9HYPH</name>
<dbReference type="Proteomes" id="UP001220530">
    <property type="component" value="Chromosome"/>
</dbReference>
<dbReference type="Pfam" id="PF08240">
    <property type="entry name" value="ADH_N"/>
    <property type="match status" value="1"/>
</dbReference>
<sequence length="351" mass="35915">MRLADQAGLAQILAMTKSMIAIAISTPGAPEVLAAVNHPIPEIGPDDILIQVAAAGLNGPDIAQRRGHYPPPPDASPLPGLEVSGHVAAVGKSIGQFQVGDAVVALTNGGGYAEFVSVPAGQVLMAPPNWSLVDAAALPETWFTVTQSLVMRAQLAAGMNVLIHGGAGGIGGAAIQICTVIGANPIAVVSNAQKAAYAMSLGASATIDRTGQNIAERVGVLTNGHGVDRIVDIVGGDTAAINIAAAARFGHIVLLSTLGGGKATVPLSELMVRQLTLSGSTLRPQSAQTKAAIAQHIKSHLWPALSRPDWPHPRIKKFPLTAAAAAHQALECPDNYGKILLITPYGNRLTA</sequence>
<dbReference type="InterPro" id="IPR011032">
    <property type="entry name" value="GroES-like_sf"/>
</dbReference>
<keyword evidence="5" id="KW-1185">Reference proteome</keyword>
<dbReference type="NCBIfam" id="TIGR02824">
    <property type="entry name" value="quinone_pig3"/>
    <property type="match status" value="1"/>
</dbReference>
<dbReference type="PANTHER" id="PTHR48106:SF8">
    <property type="entry name" value="OS02G0805600 PROTEIN"/>
    <property type="match status" value="1"/>
</dbReference>
<dbReference type="SUPFAM" id="SSF50129">
    <property type="entry name" value="GroES-like"/>
    <property type="match status" value="1"/>
</dbReference>
<gene>
    <name evidence="4" type="ORF">PSQ19_09865</name>
</gene>
<dbReference type="EMBL" id="CP118246">
    <property type="protein sequence ID" value="WDR01185.1"/>
    <property type="molecule type" value="Genomic_DNA"/>
</dbReference>
<protein>
    <submittedName>
        <fullName evidence="4">Zinc-binding dehydrogenase</fullName>
    </submittedName>
</protein>
<keyword evidence="2" id="KW-0560">Oxidoreductase</keyword>
<evidence type="ECO:0000313" key="4">
    <source>
        <dbReference type="EMBL" id="WDR01185.1"/>
    </source>
</evidence>
<dbReference type="Gene3D" id="3.40.50.720">
    <property type="entry name" value="NAD(P)-binding Rossmann-like Domain"/>
    <property type="match status" value="1"/>
</dbReference>
<feature type="domain" description="Enoyl reductase (ER)" evidence="3">
    <location>
        <begin position="28"/>
        <end position="341"/>
    </location>
</feature>
<dbReference type="InterPro" id="IPR013149">
    <property type="entry name" value="ADH-like_C"/>
</dbReference>
<dbReference type="InterPro" id="IPR013154">
    <property type="entry name" value="ADH-like_N"/>
</dbReference>
<evidence type="ECO:0000313" key="5">
    <source>
        <dbReference type="Proteomes" id="UP001220530"/>
    </source>
</evidence>
<dbReference type="Pfam" id="PF00107">
    <property type="entry name" value="ADH_zinc_N"/>
    <property type="match status" value="1"/>
</dbReference>
<proteinExistence type="predicted"/>
<dbReference type="SMART" id="SM00829">
    <property type="entry name" value="PKS_ER"/>
    <property type="match status" value="1"/>
</dbReference>
<dbReference type="SUPFAM" id="SSF51735">
    <property type="entry name" value="NAD(P)-binding Rossmann-fold domains"/>
    <property type="match status" value="1"/>
</dbReference>
<organism evidence="4 5">
    <name type="scientific">Devosia algicola</name>
    <dbReference type="NCBI Taxonomy" id="3026418"/>
    <lineage>
        <taxon>Bacteria</taxon>
        <taxon>Pseudomonadati</taxon>
        <taxon>Pseudomonadota</taxon>
        <taxon>Alphaproteobacteria</taxon>
        <taxon>Hyphomicrobiales</taxon>
        <taxon>Devosiaceae</taxon>
        <taxon>Devosia</taxon>
    </lineage>
</organism>
<evidence type="ECO:0000256" key="2">
    <source>
        <dbReference type="ARBA" id="ARBA00023002"/>
    </source>
</evidence>
<dbReference type="InterPro" id="IPR036291">
    <property type="entry name" value="NAD(P)-bd_dom_sf"/>
</dbReference>
<keyword evidence="1" id="KW-0521">NADP</keyword>
<dbReference type="InterPro" id="IPR020843">
    <property type="entry name" value="ER"/>
</dbReference>
<dbReference type="InterPro" id="IPR014189">
    <property type="entry name" value="Quinone_OxRdtase_PIG3"/>
</dbReference>
<evidence type="ECO:0000256" key="1">
    <source>
        <dbReference type="ARBA" id="ARBA00022857"/>
    </source>
</evidence>
<accession>A0ABY7YJN7</accession>
<dbReference type="PANTHER" id="PTHR48106">
    <property type="entry name" value="QUINONE OXIDOREDUCTASE PIG3-RELATED"/>
    <property type="match status" value="1"/>
</dbReference>